<dbReference type="EMBL" id="CP182909">
    <property type="protein sequence ID" value="XPM63815.1"/>
    <property type="molecule type" value="Genomic_DNA"/>
</dbReference>
<organism evidence="1 2">
    <name type="scientific">Desertifilum tharense IPPAS B-1220</name>
    <dbReference type="NCBI Taxonomy" id="1781255"/>
    <lineage>
        <taxon>Bacteria</taxon>
        <taxon>Bacillati</taxon>
        <taxon>Cyanobacteriota</taxon>
        <taxon>Cyanophyceae</taxon>
        <taxon>Desertifilales</taxon>
        <taxon>Desertifilaceae</taxon>
        <taxon>Desertifilum</taxon>
    </lineage>
</organism>
<dbReference type="Proteomes" id="UP000095472">
    <property type="component" value="Chromosome"/>
</dbReference>
<reference evidence="1 2" key="1">
    <citation type="journal article" date="2016" name="Genome Announc.">
        <title>Draft Genome Sequence of the Thermotolerant Cyanobacterium Desertifilum sp. IPPAS B-1220.</title>
        <authorList>
            <person name="Mironov K.S."/>
            <person name="Sinetova M.A."/>
            <person name="Bolatkhan K."/>
            <person name="Zayadan B.K."/>
            <person name="Ustinova V.V."/>
            <person name="Kupriyanova E.V."/>
            <person name="Skrypnik A.N."/>
            <person name="Gogoleva N.E."/>
            <person name="Gogolev Y.V."/>
            <person name="Los D.A."/>
        </authorList>
    </citation>
    <scope>NUCLEOTIDE SEQUENCE [LARGE SCALE GENOMIC DNA]</scope>
    <source>
        <strain evidence="1 2">IPPAS B-1220</strain>
    </source>
</reference>
<accession>A0ACD5GSD6</accession>
<protein>
    <submittedName>
        <fullName evidence="1">Uncharacterized protein</fullName>
    </submittedName>
</protein>
<evidence type="ECO:0000313" key="2">
    <source>
        <dbReference type="Proteomes" id="UP000095472"/>
    </source>
</evidence>
<name>A0ACD5GSD6_9CYAN</name>
<sequence length="44" mass="4827">MAIKDGVHKASPVLLEPMMKVEVEVPEDFLGDVMGDLNSRRGTN</sequence>
<keyword evidence="2" id="KW-1185">Reference proteome</keyword>
<gene>
    <name evidence="1" type="ORF">BH720_032345</name>
</gene>
<proteinExistence type="predicted"/>
<evidence type="ECO:0000313" key="1">
    <source>
        <dbReference type="EMBL" id="XPM63815.1"/>
    </source>
</evidence>